<accession>A0A1H5XRU9</accession>
<dbReference type="OrthoDB" id="3478362at2"/>
<sequence length="84" mass="9558">MESQSPPLTRDCPLVCLTPSRRIINPLRHYLKGEGVHEPTVGDVLWLWQDDKLQDVRNLGPDAIKQIFTILMAAGLIHRHHNQG</sequence>
<dbReference type="RefSeq" id="WP_146087296.1">
    <property type="nucleotide sequence ID" value="NZ_FNVO01000003.1"/>
</dbReference>
<evidence type="ECO:0008006" key="3">
    <source>
        <dbReference type="Google" id="ProtNLM"/>
    </source>
</evidence>
<dbReference type="AlphaFoldDB" id="A0A1H5XRU9"/>
<reference evidence="2" key="1">
    <citation type="submission" date="2016-10" db="EMBL/GenBank/DDBJ databases">
        <authorList>
            <person name="Varghese N."/>
            <person name="Submissions S."/>
        </authorList>
    </citation>
    <scope>NUCLEOTIDE SEQUENCE [LARGE SCALE GENOMIC DNA]</scope>
    <source>
        <strain evidence="2">DSM 43163</strain>
    </source>
</reference>
<gene>
    <name evidence="1" type="ORF">SAMN04489712_103383</name>
</gene>
<name>A0A1H5XRU9_9ACTN</name>
<protein>
    <recommendedName>
        <fullName evidence="3">RNA polymerase, alpha chain C terminal domain</fullName>
    </recommendedName>
</protein>
<evidence type="ECO:0000313" key="1">
    <source>
        <dbReference type="EMBL" id="SEG14509.1"/>
    </source>
</evidence>
<keyword evidence="2" id="KW-1185">Reference proteome</keyword>
<dbReference type="EMBL" id="FNVO01000003">
    <property type="protein sequence ID" value="SEG14509.1"/>
    <property type="molecule type" value="Genomic_DNA"/>
</dbReference>
<organism evidence="1 2">
    <name type="scientific">Thermomonospora echinospora</name>
    <dbReference type="NCBI Taxonomy" id="1992"/>
    <lineage>
        <taxon>Bacteria</taxon>
        <taxon>Bacillati</taxon>
        <taxon>Actinomycetota</taxon>
        <taxon>Actinomycetes</taxon>
        <taxon>Streptosporangiales</taxon>
        <taxon>Thermomonosporaceae</taxon>
        <taxon>Thermomonospora</taxon>
    </lineage>
</organism>
<evidence type="ECO:0000313" key="2">
    <source>
        <dbReference type="Proteomes" id="UP000236723"/>
    </source>
</evidence>
<proteinExistence type="predicted"/>
<dbReference type="Proteomes" id="UP000236723">
    <property type="component" value="Unassembled WGS sequence"/>
</dbReference>